<feature type="chain" id="PRO_5003143261" description="Autotransporter domain-containing protein" evidence="1">
    <location>
        <begin position="20"/>
        <end position="314"/>
    </location>
</feature>
<keyword evidence="1" id="KW-0732">Signal</keyword>
<dbReference type="SUPFAM" id="SSF56935">
    <property type="entry name" value="Porins"/>
    <property type="match status" value="1"/>
</dbReference>
<evidence type="ECO:0008006" key="3">
    <source>
        <dbReference type="Google" id="ProtNLM"/>
    </source>
</evidence>
<sequence>MVRFIVSVAGLCVSSTALMAGGWETGTLPTSMMYEDGNYFEFSYGSLNYNLDGVASVVLQASPTTELVAGQKHKMAKDQTRTSLAAKFSVGSYDVGISRFDNGAIQLDGTNSTVTSKTASADIKLTTMAIMGSRSLDNGMSVGLGMRNGQLGSGTVSTLAGVTYSVESATASSAIASIAYEKPEIALRAELVYEDSVGMPFDVTLSNGVTATGGLALPQSTTLNFQTGIATDTLLFGSVRNVAWSSSQVAVDAAVDLLDISSEFDNTTSYNVGVGRKLTEDLSASLSYAESRQLVQLQPAGLRSQMDTTACQQD</sequence>
<proteinExistence type="predicted"/>
<evidence type="ECO:0000256" key="1">
    <source>
        <dbReference type="SAM" id="SignalP"/>
    </source>
</evidence>
<name>E0Y1I5_9PROT</name>
<protein>
    <recommendedName>
        <fullName evidence="3">Autotransporter domain-containing protein</fullName>
    </recommendedName>
</protein>
<accession>E0Y1I5</accession>
<dbReference type="Gene3D" id="2.40.160.60">
    <property type="entry name" value="Outer membrane protein transport protein (OMPP1/FadL/TodX)"/>
    <property type="match status" value="1"/>
</dbReference>
<dbReference type="EMBL" id="GU474942">
    <property type="protein sequence ID" value="ADI20526.1"/>
    <property type="molecule type" value="Genomic_DNA"/>
</dbReference>
<organism evidence="2">
    <name type="scientific">uncultured alpha proteobacterium EB080_L58F04</name>
    <dbReference type="NCBI Taxonomy" id="710798"/>
    <lineage>
        <taxon>Bacteria</taxon>
        <taxon>Pseudomonadati</taxon>
        <taxon>Pseudomonadota</taxon>
        <taxon>Alphaproteobacteria</taxon>
        <taxon>environmental samples</taxon>
    </lineage>
</organism>
<dbReference type="AlphaFoldDB" id="E0Y1I5"/>
<feature type="signal peptide" evidence="1">
    <location>
        <begin position="1"/>
        <end position="19"/>
    </location>
</feature>
<evidence type="ECO:0000313" key="2">
    <source>
        <dbReference type="EMBL" id="ADI20526.1"/>
    </source>
</evidence>
<reference evidence="2" key="1">
    <citation type="journal article" date="2011" name="Environ. Microbiol.">
        <title>Time-series analyses of Monterey Bay coastal microbial picoplankton using a 'genome proxy' microarray.</title>
        <authorList>
            <person name="Rich V.I."/>
            <person name="Pham V.D."/>
            <person name="Eppley J."/>
            <person name="Shi Y."/>
            <person name="DeLong E.F."/>
        </authorList>
    </citation>
    <scope>NUCLEOTIDE SEQUENCE</scope>
</reference>